<protein>
    <submittedName>
        <fullName evidence="7">Threonine transporter RhtB</fullName>
    </submittedName>
</protein>
<dbReference type="PIRSF" id="PIRSF006324">
    <property type="entry name" value="LeuE"/>
    <property type="match status" value="1"/>
</dbReference>
<evidence type="ECO:0000256" key="2">
    <source>
        <dbReference type="ARBA" id="ARBA00022475"/>
    </source>
</evidence>
<dbReference type="PANTHER" id="PTHR30086:SF20">
    <property type="entry name" value="ARGININE EXPORTER PROTEIN ARGO-RELATED"/>
    <property type="match status" value="1"/>
</dbReference>
<evidence type="ECO:0000256" key="4">
    <source>
        <dbReference type="ARBA" id="ARBA00022989"/>
    </source>
</evidence>
<feature type="transmembrane region" description="Helical" evidence="6">
    <location>
        <begin position="40"/>
        <end position="66"/>
    </location>
</feature>
<keyword evidence="8" id="KW-1185">Reference proteome</keyword>
<feature type="transmembrane region" description="Helical" evidence="6">
    <location>
        <begin position="148"/>
        <end position="174"/>
    </location>
</feature>
<evidence type="ECO:0000313" key="7">
    <source>
        <dbReference type="EMBL" id="AOS83497.1"/>
    </source>
</evidence>
<evidence type="ECO:0000256" key="5">
    <source>
        <dbReference type="ARBA" id="ARBA00023136"/>
    </source>
</evidence>
<dbReference type="InterPro" id="IPR001123">
    <property type="entry name" value="LeuE-type"/>
</dbReference>
<evidence type="ECO:0000256" key="3">
    <source>
        <dbReference type="ARBA" id="ARBA00022692"/>
    </source>
</evidence>
<evidence type="ECO:0000313" key="8">
    <source>
        <dbReference type="Proteomes" id="UP000095185"/>
    </source>
</evidence>
<dbReference type="GO" id="GO:0015171">
    <property type="term" value="F:amino acid transmembrane transporter activity"/>
    <property type="evidence" value="ECO:0007669"/>
    <property type="project" value="TreeGrafter"/>
</dbReference>
<reference evidence="7" key="1">
    <citation type="submission" date="2016-09" db="EMBL/GenBank/DDBJ databases">
        <title>Genome sequence of Chlorobaculum limnaeum.</title>
        <authorList>
            <person name="Liu Z."/>
            <person name="Tank M."/>
            <person name="Bryant D.A."/>
        </authorList>
    </citation>
    <scope>NUCLEOTIDE SEQUENCE [LARGE SCALE GENOMIC DNA]</scope>
    <source>
        <strain evidence="7">DSM 1677</strain>
    </source>
</reference>
<evidence type="ECO:0000256" key="1">
    <source>
        <dbReference type="ARBA" id="ARBA00004651"/>
    </source>
</evidence>
<gene>
    <name evidence="7" type="ORF">BIU88_04680</name>
</gene>
<proteinExistence type="predicted"/>
<dbReference type="RefSeq" id="WP_069809214.1">
    <property type="nucleotide sequence ID" value="NZ_CP017305.1"/>
</dbReference>
<dbReference type="AlphaFoldDB" id="A0A1D8D3D9"/>
<keyword evidence="3 6" id="KW-0812">Transmembrane</keyword>
<name>A0A1D8D3D9_CHLLM</name>
<feature type="transmembrane region" description="Helical" evidence="6">
    <location>
        <begin position="186"/>
        <end position="204"/>
    </location>
</feature>
<keyword evidence="2" id="KW-1003">Cell membrane</keyword>
<dbReference type="PANTHER" id="PTHR30086">
    <property type="entry name" value="ARGININE EXPORTER PROTEIN ARGO"/>
    <property type="match status" value="1"/>
</dbReference>
<organism evidence="7 8">
    <name type="scientific">Chlorobaculum limnaeum</name>
    <dbReference type="NCBI Taxonomy" id="274537"/>
    <lineage>
        <taxon>Bacteria</taxon>
        <taxon>Pseudomonadati</taxon>
        <taxon>Chlorobiota</taxon>
        <taxon>Chlorobiia</taxon>
        <taxon>Chlorobiales</taxon>
        <taxon>Chlorobiaceae</taxon>
        <taxon>Chlorobaculum</taxon>
    </lineage>
</organism>
<sequence length="207" mass="21825">MIDLQTLLVFFPAALLLALSPGPDNLFVLAQSAQHGRSAGVAVTLGLCTGLIGHTLAVALGLAAIVKASALAFTLLKIAGALYLLWLAWQAWWAGAEAGESNAPSLGGFELYRRGIVMNLTNPKVTLFFLAFLPQFADPRRGSMTTQFLELGALFILATLIVFGGLSMVAGGLGERFRRSPAALRFVNRAAAAVFVALAVKLAIAER</sequence>
<keyword evidence="4 6" id="KW-1133">Transmembrane helix</keyword>
<dbReference type="KEGG" id="clz:BIU88_04680"/>
<accession>A0A1D8D3D9</accession>
<dbReference type="Pfam" id="PF01810">
    <property type="entry name" value="LysE"/>
    <property type="match status" value="1"/>
</dbReference>
<dbReference type="GO" id="GO:0005886">
    <property type="term" value="C:plasma membrane"/>
    <property type="evidence" value="ECO:0007669"/>
    <property type="project" value="UniProtKB-SubCell"/>
</dbReference>
<dbReference type="STRING" id="274537.BIU88_04680"/>
<feature type="transmembrane region" description="Helical" evidence="6">
    <location>
        <begin position="78"/>
        <end position="96"/>
    </location>
</feature>
<dbReference type="EMBL" id="CP017305">
    <property type="protein sequence ID" value="AOS83497.1"/>
    <property type="molecule type" value="Genomic_DNA"/>
</dbReference>
<keyword evidence="5 6" id="KW-0472">Membrane</keyword>
<dbReference type="Proteomes" id="UP000095185">
    <property type="component" value="Chromosome"/>
</dbReference>
<comment type="subcellular location">
    <subcellularLocation>
        <location evidence="1">Cell membrane</location>
        <topology evidence="1">Multi-pass membrane protein</topology>
    </subcellularLocation>
</comment>
<evidence type="ECO:0000256" key="6">
    <source>
        <dbReference type="SAM" id="Phobius"/>
    </source>
</evidence>
<dbReference type="OrthoDB" id="9784202at2"/>